<organism evidence="1 2">
    <name type="scientific">Cupriavidus pauculus</name>
    <dbReference type="NCBI Taxonomy" id="82633"/>
    <lineage>
        <taxon>Bacteria</taxon>
        <taxon>Pseudomonadati</taxon>
        <taxon>Pseudomonadota</taxon>
        <taxon>Betaproteobacteria</taxon>
        <taxon>Burkholderiales</taxon>
        <taxon>Burkholderiaceae</taxon>
        <taxon>Cupriavidus</taxon>
    </lineage>
</organism>
<sequence length="73" mass="8219">MAKQVFSRAHYLQILNEALRHHPQWRPGMEFVFFPIGSRARDAKLITCTGPTSCHAIHAQVAHVASHLCEVAE</sequence>
<dbReference type="KEGG" id="cpau:EHF44_23000"/>
<reference evidence="2" key="1">
    <citation type="submission" date="2018-11" db="EMBL/GenBank/DDBJ databases">
        <title>FDA dAtabase for Regulatory Grade micrObial Sequences (FDA-ARGOS): Supporting development and validation of Infectious Disease Dx tests.</title>
        <authorList>
            <person name="Goldberg B."/>
            <person name="Campos J."/>
            <person name="Tallon L."/>
            <person name="Sadzewicz L."/>
            <person name="Zhao X."/>
            <person name="Vavikolanu K."/>
            <person name="Mehta A."/>
            <person name="Aluvathingal J."/>
            <person name="Nadendla S."/>
            <person name="Geyer C."/>
            <person name="Nandy P."/>
            <person name="Yan Y."/>
            <person name="Sichtig H."/>
        </authorList>
    </citation>
    <scope>NUCLEOTIDE SEQUENCE [LARGE SCALE GENOMIC DNA]</scope>
    <source>
        <strain evidence="2">FDAARGOS_614</strain>
    </source>
</reference>
<protein>
    <submittedName>
        <fullName evidence="1">Uncharacterized protein</fullName>
    </submittedName>
</protein>
<accession>A0A3G8H752</accession>
<dbReference type="EMBL" id="CP033970">
    <property type="protein sequence ID" value="AZG16266.1"/>
    <property type="molecule type" value="Genomic_DNA"/>
</dbReference>
<gene>
    <name evidence="1" type="ORF">EHF44_23000</name>
</gene>
<dbReference type="AlphaFoldDB" id="A0A3G8H752"/>
<name>A0A3G8H752_9BURK</name>
<evidence type="ECO:0000313" key="1">
    <source>
        <dbReference type="EMBL" id="AZG16266.1"/>
    </source>
</evidence>
<evidence type="ECO:0000313" key="2">
    <source>
        <dbReference type="Proteomes" id="UP000270411"/>
    </source>
</evidence>
<proteinExistence type="predicted"/>
<dbReference type="OrthoDB" id="8966486at2"/>
<dbReference type="Proteomes" id="UP000270411">
    <property type="component" value="Chromosome 2"/>
</dbReference>